<dbReference type="GO" id="GO:0008422">
    <property type="term" value="F:beta-glucosidase activity"/>
    <property type="evidence" value="ECO:0007669"/>
    <property type="project" value="TreeGrafter"/>
</dbReference>
<dbReference type="AlphaFoldDB" id="A0A9D4N983"/>
<evidence type="ECO:0000256" key="7">
    <source>
        <dbReference type="PROSITE-ProRule" id="PRU10055"/>
    </source>
</evidence>
<evidence type="ECO:0000256" key="3">
    <source>
        <dbReference type="ARBA" id="ARBA00012744"/>
    </source>
</evidence>
<keyword evidence="9" id="KW-0732">Signal</keyword>
<keyword evidence="11" id="KW-1185">Reference proteome</keyword>
<sequence>MDACLLFVTLVVMSVPTSLASGPFGDAFAWGVATSAFQTEGAWNVKGKGWSVWDKFAFDRHGDTGENTCDTYYRVDEDIDRLKGLGVTHYSFSISWARIFPNGRAASRNQDGIQHYQDLTRKLVEHGIKPVATLYHFDLPQDLEADGGWKNPATADSFVDYARIMFETLGDKVKYWVTIYDPYSVAYIGYGNGSYAPGGRDLENAPYTVAKNLIRAHARVYAMYNSDYKAVQKGSVGIVLGSDVFLPATQSRADVEATERARDFTIGWFAEPLLGSGDYPSAMTQGTGTRLPQFTAEEITQNSGTLDFLGVAIGEAVRVSKPQSPLTTGYPQDRGAEFGERSSPSQAALHDFLKILKSTYRSPDMYVFDQGYADCGTLYDQARIDHLKEFIRGMRVAIESDHVTVSGFFTQFMDSYDWLDGFRTKRGLLHVEFDRKDRLDKASARYFRHAIQHNGQEFDYPPSFIPDVILEKDEFLNATFPPGFHWGVATAAYQIEGAWNESGKGESIWDKFAHDSRLANRDTGDVACDSYHKYQEDVRMVKSLGVSHYRFSIAWSRLLPDGRSSSLNAAAVRYYNDLINELHANAITPMVTLYHWDLPQALQEIGGWENDTIIDYFNDYAKTCFEHFGDRVPLWITFNEAFVVSWLGYGIGVFAPGVSKPGDGVYRVAHNIIRSHVKAYRTYDKTYRSRYHGKVGITLDCDWKEPITTEAMDRYAAERALQFKLGWFANPIYGNGDYPAVMRSTLDRKSQQEGRTESRLPRFTEEEKRMNRGANDFFGLNHYTTQYVRHNRDDRRSHYEGDQDLYTKVDDCWPGSRSDWLKVNPWGLRRLLRWVRDRYGNPPIYVTENGISDDGSLDDQNRIDFYRAYTNEMLKAILRDGCNVKGYMAWSLMDNLEWTSGYTQKFGIYQVDFNSPNRTRTPKKSAAFFRRLATTNGYN</sequence>
<dbReference type="PROSITE" id="PS00653">
    <property type="entry name" value="GLYCOSYL_HYDROL_F1_2"/>
    <property type="match status" value="2"/>
</dbReference>
<dbReference type="InterPro" id="IPR033132">
    <property type="entry name" value="GH_1_N_CS"/>
</dbReference>
<dbReference type="OrthoDB" id="65569at2759"/>
<keyword evidence="5" id="KW-0325">Glycoprotein</keyword>
<evidence type="ECO:0000256" key="2">
    <source>
        <dbReference type="ARBA" id="ARBA00011738"/>
    </source>
</evidence>
<dbReference type="InterPro" id="IPR017853">
    <property type="entry name" value="GH"/>
</dbReference>
<evidence type="ECO:0000256" key="5">
    <source>
        <dbReference type="ARBA" id="ARBA00023180"/>
    </source>
</evidence>
<evidence type="ECO:0000313" key="11">
    <source>
        <dbReference type="Proteomes" id="UP000828390"/>
    </source>
</evidence>
<dbReference type="Pfam" id="PF00232">
    <property type="entry name" value="Glyco_hydro_1"/>
    <property type="match status" value="2"/>
</dbReference>
<proteinExistence type="inferred from homology"/>
<dbReference type="SUPFAM" id="SSF51445">
    <property type="entry name" value="(Trans)glycosidases"/>
    <property type="match status" value="2"/>
</dbReference>
<accession>A0A9D4N983</accession>
<evidence type="ECO:0000256" key="8">
    <source>
        <dbReference type="RuleBase" id="RU004468"/>
    </source>
</evidence>
<reference evidence="10" key="2">
    <citation type="submission" date="2020-11" db="EMBL/GenBank/DDBJ databases">
        <authorList>
            <person name="McCartney M.A."/>
            <person name="Auch B."/>
            <person name="Kono T."/>
            <person name="Mallez S."/>
            <person name="Becker A."/>
            <person name="Gohl D.M."/>
            <person name="Silverstein K.A.T."/>
            <person name="Koren S."/>
            <person name="Bechman K.B."/>
            <person name="Herman A."/>
            <person name="Abrahante J.E."/>
            <person name="Garbe J."/>
        </authorList>
    </citation>
    <scope>NUCLEOTIDE SEQUENCE</scope>
    <source>
        <strain evidence="10">Duluth1</strain>
        <tissue evidence="10">Whole animal</tissue>
    </source>
</reference>
<comment type="caution">
    <text evidence="10">The sequence shown here is derived from an EMBL/GenBank/DDBJ whole genome shotgun (WGS) entry which is preliminary data.</text>
</comment>
<comment type="similarity">
    <text evidence="1">Belongs to the glycosyl hydrolase 1 family.</text>
</comment>
<dbReference type="PANTHER" id="PTHR10353:SF36">
    <property type="entry name" value="LP05116P"/>
    <property type="match status" value="1"/>
</dbReference>
<evidence type="ECO:0000256" key="1">
    <source>
        <dbReference type="ARBA" id="ARBA00010838"/>
    </source>
</evidence>
<organism evidence="10 11">
    <name type="scientific">Dreissena polymorpha</name>
    <name type="common">Zebra mussel</name>
    <name type="synonym">Mytilus polymorpha</name>
    <dbReference type="NCBI Taxonomy" id="45954"/>
    <lineage>
        <taxon>Eukaryota</taxon>
        <taxon>Metazoa</taxon>
        <taxon>Spiralia</taxon>
        <taxon>Lophotrochozoa</taxon>
        <taxon>Mollusca</taxon>
        <taxon>Bivalvia</taxon>
        <taxon>Autobranchia</taxon>
        <taxon>Heteroconchia</taxon>
        <taxon>Euheterodonta</taxon>
        <taxon>Imparidentia</taxon>
        <taxon>Neoheterodontei</taxon>
        <taxon>Myida</taxon>
        <taxon>Dreissenoidea</taxon>
        <taxon>Dreissenidae</taxon>
        <taxon>Dreissena</taxon>
    </lineage>
</organism>
<dbReference type="GO" id="GO:0005975">
    <property type="term" value="P:carbohydrate metabolic process"/>
    <property type="evidence" value="ECO:0007669"/>
    <property type="project" value="InterPro"/>
</dbReference>
<dbReference type="InterPro" id="IPR001360">
    <property type="entry name" value="Glyco_hydro_1"/>
</dbReference>
<dbReference type="EC" id="3.2.1.21" evidence="3"/>
<feature type="active site" description="Nucleophile" evidence="7">
    <location>
        <position position="848"/>
    </location>
</feature>
<evidence type="ECO:0000256" key="9">
    <source>
        <dbReference type="SAM" id="SignalP"/>
    </source>
</evidence>
<dbReference type="InterPro" id="IPR018120">
    <property type="entry name" value="Glyco_hydro_1_AS"/>
</dbReference>
<feature type="chain" id="PRO_5038887469" description="beta-glucosidase" evidence="9">
    <location>
        <begin position="21"/>
        <end position="939"/>
    </location>
</feature>
<dbReference type="PRINTS" id="PR00131">
    <property type="entry name" value="GLHYDRLASE1"/>
</dbReference>
<dbReference type="Proteomes" id="UP000828390">
    <property type="component" value="Unassembled WGS sequence"/>
</dbReference>
<keyword evidence="4 8" id="KW-0378">Hydrolase</keyword>
<dbReference type="Gene3D" id="3.20.20.80">
    <property type="entry name" value="Glycosidases"/>
    <property type="match status" value="2"/>
</dbReference>
<evidence type="ECO:0000256" key="6">
    <source>
        <dbReference type="ARBA" id="ARBA00023295"/>
    </source>
</evidence>
<evidence type="ECO:0000256" key="4">
    <source>
        <dbReference type="ARBA" id="ARBA00022801"/>
    </source>
</evidence>
<gene>
    <name evidence="10" type="ORF">DPMN_015479</name>
</gene>
<evidence type="ECO:0000313" key="10">
    <source>
        <dbReference type="EMBL" id="KAH3891380.1"/>
    </source>
</evidence>
<reference evidence="10" key="1">
    <citation type="journal article" date="2019" name="bioRxiv">
        <title>The Genome of the Zebra Mussel, Dreissena polymorpha: A Resource for Invasive Species Research.</title>
        <authorList>
            <person name="McCartney M.A."/>
            <person name="Auch B."/>
            <person name="Kono T."/>
            <person name="Mallez S."/>
            <person name="Zhang Y."/>
            <person name="Obille A."/>
            <person name="Becker A."/>
            <person name="Abrahante J.E."/>
            <person name="Garbe J."/>
            <person name="Badalamenti J.P."/>
            <person name="Herman A."/>
            <person name="Mangelson H."/>
            <person name="Liachko I."/>
            <person name="Sullivan S."/>
            <person name="Sone E.D."/>
            <person name="Koren S."/>
            <person name="Silverstein K.A.T."/>
            <person name="Beckman K.B."/>
            <person name="Gohl D.M."/>
        </authorList>
    </citation>
    <scope>NUCLEOTIDE SEQUENCE</scope>
    <source>
        <strain evidence="10">Duluth1</strain>
        <tissue evidence="10">Whole animal</tissue>
    </source>
</reference>
<dbReference type="PROSITE" id="PS00572">
    <property type="entry name" value="GLYCOSYL_HYDROL_F1_1"/>
    <property type="match status" value="1"/>
</dbReference>
<comment type="subunit">
    <text evidence="2">Homodimer.</text>
</comment>
<dbReference type="EMBL" id="JAIWYP010000001">
    <property type="protein sequence ID" value="KAH3891380.1"/>
    <property type="molecule type" value="Genomic_DNA"/>
</dbReference>
<dbReference type="PANTHER" id="PTHR10353">
    <property type="entry name" value="GLYCOSYL HYDROLASE"/>
    <property type="match status" value="1"/>
</dbReference>
<keyword evidence="6 8" id="KW-0326">Glycosidase</keyword>
<protein>
    <recommendedName>
        <fullName evidence="3">beta-glucosidase</fullName>
        <ecNumber evidence="3">3.2.1.21</ecNumber>
    </recommendedName>
</protein>
<feature type="signal peptide" evidence="9">
    <location>
        <begin position="1"/>
        <end position="20"/>
    </location>
</feature>
<dbReference type="FunFam" id="3.20.20.80:FF:000013">
    <property type="entry name" value="lactase-phlorizin hydrolase"/>
    <property type="match status" value="2"/>
</dbReference>
<name>A0A9D4N983_DREPO</name>